<name>A0A2P2NT75_RHIMU</name>
<evidence type="ECO:0000313" key="1">
    <source>
        <dbReference type="EMBL" id="MBX45698.1"/>
    </source>
</evidence>
<dbReference type="EMBL" id="GGEC01065214">
    <property type="protein sequence ID" value="MBX45698.1"/>
    <property type="molecule type" value="Transcribed_RNA"/>
</dbReference>
<organism evidence="1">
    <name type="scientific">Rhizophora mucronata</name>
    <name type="common">Asiatic mangrove</name>
    <dbReference type="NCBI Taxonomy" id="61149"/>
    <lineage>
        <taxon>Eukaryota</taxon>
        <taxon>Viridiplantae</taxon>
        <taxon>Streptophyta</taxon>
        <taxon>Embryophyta</taxon>
        <taxon>Tracheophyta</taxon>
        <taxon>Spermatophyta</taxon>
        <taxon>Magnoliopsida</taxon>
        <taxon>eudicotyledons</taxon>
        <taxon>Gunneridae</taxon>
        <taxon>Pentapetalae</taxon>
        <taxon>rosids</taxon>
        <taxon>fabids</taxon>
        <taxon>Malpighiales</taxon>
        <taxon>Rhizophoraceae</taxon>
        <taxon>Rhizophora</taxon>
    </lineage>
</organism>
<sequence>MNFTATLKLFLVLSSFDQN</sequence>
<accession>A0A2P2NT75</accession>
<reference evidence="1" key="1">
    <citation type="submission" date="2018-02" db="EMBL/GenBank/DDBJ databases">
        <title>Rhizophora mucronata_Transcriptome.</title>
        <authorList>
            <person name="Meera S.P."/>
            <person name="Sreeshan A."/>
            <person name="Augustine A."/>
        </authorList>
    </citation>
    <scope>NUCLEOTIDE SEQUENCE</scope>
    <source>
        <tissue evidence="1">Leaf</tissue>
    </source>
</reference>
<proteinExistence type="predicted"/>
<protein>
    <submittedName>
        <fullName evidence="1">Uncharacterized protein</fullName>
    </submittedName>
</protein>
<dbReference type="AlphaFoldDB" id="A0A2P2NT75"/>